<dbReference type="EMBL" id="JAGEOJ010000007">
    <property type="protein sequence ID" value="MBO2449124.1"/>
    <property type="molecule type" value="Genomic_DNA"/>
</dbReference>
<reference evidence="2" key="1">
    <citation type="submission" date="2021-03" db="EMBL/GenBank/DDBJ databases">
        <authorList>
            <person name="Kanchanasin P."/>
            <person name="Saeng-In P."/>
            <person name="Phongsopitanun W."/>
            <person name="Yuki M."/>
            <person name="Kudo T."/>
            <person name="Ohkuma M."/>
            <person name="Tanasupawat S."/>
        </authorList>
    </citation>
    <scope>NUCLEOTIDE SEQUENCE</scope>
    <source>
        <strain evidence="2">GKU 128</strain>
    </source>
</reference>
<comment type="caution">
    <text evidence="2">The sequence shown here is derived from an EMBL/GenBank/DDBJ whole genome shotgun (WGS) entry which is preliminary data.</text>
</comment>
<protein>
    <submittedName>
        <fullName evidence="2">Uncharacterized protein</fullName>
    </submittedName>
</protein>
<dbReference type="RefSeq" id="WP_208256960.1">
    <property type="nucleotide sequence ID" value="NZ_JAGEOJ010000007.1"/>
</dbReference>
<evidence type="ECO:0000313" key="3">
    <source>
        <dbReference type="Proteomes" id="UP000669179"/>
    </source>
</evidence>
<sequence>MGEGCAGAEGVIAGRVAVGTGQGSLRAYAQGTPRTGTSPTMASANGFPSPIPRTPPRDHGSPPDFKDSTQG</sequence>
<dbReference type="Proteomes" id="UP000669179">
    <property type="component" value="Unassembled WGS sequence"/>
</dbReference>
<keyword evidence="3" id="KW-1185">Reference proteome</keyword>
<feature type="compositionally biased region" description="Basic and acidic residues" evidence="1">
    <location>
        <begin position="55"/>
        <end position="71"/>
    </location>
</feature>
<organism evidence="2 3">
    <name type="scientific">Actinomadura barringtoniae</name>
    <dbReference type="NCBI Taxonomy" id="1427535"/>
    <lineage>
        <taxon>Bacteria</taxon>
        <taxon>Bacillati</taxon>
        <taxon>Actinomycetota</taxon>
        <taxon>Actinomycetes</taxon>
        <taxon>Streptosporangiales</taxon>
        <taxon>Thermomonosporaceae</taxon>
        <taxon>Actinomadura</taxon>
    </lineage>
</organism>
<proteinExistence type="predicted"/>
<feature type="compositionally biased region" description="Polar residues" evidence="1">
    <location>
        <begin position="32"/>
        <end position="43"/>
    </location>
</feature>
<gene>
    <name evidence="2" type="ORF">J4573_18615</name>
</gene>
<accession>A0A939T558</accession>
<evidence type="ECO:0000256" key="1">
    <source>
        <dbReference type="SAM" id="MobiDB-lite"/>
    </source>
</evidence>
<evidence type="ECO:0000313" key="2">
    <source>
        <dbReference type="EMBL" id="MBO2449124.1"/>
    </source>
</evidence>
<dbReference type="AlphaFoldDB" id="A0A939T558"/>
<feature type="region of interest" description="Disordered" evidence="1">
    <location>
        <begin position="27"/>
        <end position="71"/>
    </location>
</feature>
<name>A0A939T558_9ACTN</name>